<keyword evidence="4" id="KW-0378">Hydrolase</keyword>
<dbReference type="PROSITE" id="PS51462">
    <property type="entry name" value="NUDIX"/>
    <property type="match status" value="1"/>
</dbReference>
<reference evidence="7" key="1">
    <citation type="submission" date="2021-03" db="EMBL/GenBank/DDBJ databases">
        <authorList>
            <consortium name="Genoscope - CEA"/>
            <person name="William W."/>
        </authorList>
    </citation>
    <scope>NUCLEOTIDE SEQUENCE</scope>
    <source>
        <strain evidence="7">Doubled-haploid Pahang</strain>
    </source>
</reference>
<dbReference type="OMA" id="EACQNWW"/>
<dbReference type="GO" id="GO:0005634">
    <property type="term" value="C:nucleus"/>
    <property type="evidence" value="ECO:0000318"/>
    <property type="project" value="GO_Central"/>
</dbReference>
<dbReference type="SUPFAM" id="SSF55811">
    <property type="entry name" value="Nudix"/>
    <property type="match status" value="1"/>
</dbReference>
<dbReference type="Pfam" id="PF00293">
    <property type="entry name" value="NUDIX"/>
    <property type="match status" value="1"/>
</dbReference>
<dbReference type="PROSITE" id="PS00893">
    <property type="entry name" value="NUDIX_BOX"/>
    <property type="match status" value="1"/>
</dbReference>
<feature type="domain" description="Nudix hydrolase" evidence="6">
    <location>
        <begin position="18"/>
        <end position="152"/>
    </location>
</feature>
<keyword evidence="9" id="KW-1185">Reference proteome</keyword>
<name>A0A804J1C0_MUSAM</name>
<evidence type="ECO:0000256" key="2">
    <source>
        <dbReference type="ARBA" id="ARBA00005582"/>
    </source>
</evidence>
<dbReference type="Gramene" id="Ma05_t05700.1">
    <property type="protein sequence ID" value="Ma05_p05700.1"/>
    <property type="gene ID" value="Ma05_g05700"/>
</dbReference>
<keyword evidence="5" id="KW-0460">Magnesium</keyword>
<dbReference type="GO" id="GO:0046872">
    <property type="term" value="F:metal ion binding"/>
    <property type="evidence" value="ECO:0007669"/>
    <property type="project" value="UniProtKB-KW"/>
</dbReference>
<evidence type="ECO:0000313" key="7">
    <source>
        <dbReference type="EMBL" id="CAG1837628.1"/>
    </source>
</evidence>
<dbReference type="InterPro" id="IPR020084">
    <property type="entry name" value="NUDIX_hydrolase_CS"/>
</dbReference>
<dbReference type="EMBL" id="HG996470">
    <property type="protein sequence ID" value="CAG1837628.1"/>
    <property type="molecule type" value="Genomic_DNA"/>
</dbReference>
<dbReference type="AlphaFoldDB" id="A0A804J1C0"/>
<gene>
    <name evidence="7" type="ORF">GSMUA_258050.1</name>
</gene>
<dbReference type="InterPro" id="IPR015797">
    <property type="entry name" value="NUDIX_hydrolase-like_dom_sf"/>
</dbReference>
<organism evidence="8 9">
    <name type="scientific">Musa acuminata subsp. malaccensis</name>
    <name type="common">Wild banana</name>
    <name type="synonym">Musa malaccensis</name>
    <dbReference type="NCBI Taxonomy" id="214687"/>
    <lineage>
        <taxon>Eukaryota</taxon>
        <taxon>Viridiplantae</taxon>
        <taxon>Streptophyta</taxon>
        <taxon>Embryophyta</taxon>
        <taxon>Tracheophyta</taxon>
        <taxon>Spermatophyta</taxon>
        <taxon>Magnoliopsida</taxon>
        <taxon>Liliopsida</taxon>
        <taxon>Zingiberales</taxon>
        <taxon>Musaceae</taxon>
        <taxon>Musa</taxon>
    </lineage>
</organism>
<protein>
    <submittedName>
        <fullName evidence="7">(wild Malaysian banana) hypothetical protein</fullName>
    </submittedName>
</protein>
<keyword evidence="3" id="KW-0479">Metal-binding</keyword>
<dbReference type="Gene3D" id="3.90.79.10">
    <property type="entry name" value="Nucleoside Triphosphate Pyrophosphohydrolase"/>
    <property type="match status" value="1"/>
</dbReference>
<dbReference type="PANTHER" id="PTHR12629:SF42">
    <property type="entry name" value="OS02G0734300 PROTEIN"/>
    <property type="match status" value="1"/>
</dbReference>
<comment type="similarity">
    <text evidence="2">Belongs to the Nudix hydrolase family.</text>
</comment>
<reference evidence="8" key="2">
    <citation type="submission" date="2021-05" db="UniProtKB">
        <authorList>
            <consortium name="EnsemblPlants"/>
        </authorList>
    </citation>
    <scope>IDENTIFICATION</scope>
    <source>
        <strain evidence="8">subsp. malaccensis</strain>
    </source>
</reference>
<dbReference type="CDD" id="cd04666">
    <property type="entry name" value="NUDIX_DIPP2_like_Nudt4"/>
    <property type="match status" value="1"/>
</dbReference>
<dbReference type="GO" id="GO:0016462">
    <property type="term" value="F:pyrophosphatase activity"/>
    <property type="evidence" value="ECO:0007669"/>
    <property type="project" value="InterPro"/>
</dbReference>
<proteinExistence type="inferred from homology"/>
<evidence type="ECO:0000313" key="9">
    <source>
        <dbReference type="Proteomes" id="UP000012960"/>
    </source>
</evidence>
<evidence type="ECO:0000256" key="4">
    <source>
        <dbReference type="ARBA" id="ARBA00022801"/>
    </source>
</evidence>
<dbReference type="InterPro" id="IPR047198">
    <property type="entry name" value="DDP-like_NUDIX"/>
</dbReference>
<dbReference type="InParanoid" id="A0A804J1C0"/>
<evidence type="ECO:0000259" key="6">
    <source>
        <dbReference type="PROSITE" id="PS51462"/>
    </source>
</evidence>
<dbReference type="EnsemblPlants" id="Ma05_t05700.1">
    <property type="protein sequence ID" value="Ma05_p05700.1"/>
    <property type="gene ID" value="Ma05_g05700"/>
</dbReference>
<evidence type="ECO:0000256" key="3">
    <source>
        <dbReference type="ARBA" id="ARBA00022723"/>
    </source>
</evidence>
<dbReference type="Proteomes" id="UP000012960">
    <property type="component" value="Unplaced"/>
</dbReference>
<dbReference type="PANTHER" id="PTHR12629">
    <property type="entry name" value="DIPHOSPHOINOSITOL POLYPHOSPHATE PHOSPHOHYDROLASE"/>
    <property type="match status" value="1"/>
</dbReference>
<evidence type="ECO:0000313" key="8">
    <source>
        <dbReference type="EnsemblPlants" id="Ma05_p05700.1"/>
    </source>
</evidence>
<evidence type="ECO:0000256" key="1">
    <source>
        <dbReference type="ARBA" id="ARBA00001946"/>
    </source>
</evidence>
<evidence type="ECO:0000256" key="5">
    <source>
        <dbReference type="ARBA" id="ARBA00022842"/>
    </source>
</evidence>
<comment type="cofactor">
    <cofactor evidence="1">
        <name>Mg(2+)</name>
        <dbReference type="ChEBI" id="CHEBI:18420"/>
    </cofactor>
</comment>
<dbReference type="GO" id="GO:0005737">
    <property type="term" value="C:cytoplasm"/>
    <property type="evidence" value="ECO:0000318"/>
    <property type="project" value="GO_Central"/>
</dbReference>
<dbReference type="InterPro" id="IPR000086">
    <property type="entry name" value="NUDIX_hydrolase_dom"/>
</dbReference>
<accession>A0A804J1C0</accession>
<sequence>MVELVSRRGRTLQRYNSGCRLVAGCIPYRFKKTDKPSLGDIDQAIEVMVVSSQKGRELMFPKGGWELDESMQAAAAREAFEEAGVRGKFEGKLGKWPSKEQDKIHHMFAMRVTEVLPQWPEMNARERKWVSVAEAREVCKHAWMSEALDKLQELLSTSSEQDNCSAQHALTPLTENSILSCT</sequence>